<dbReference type="RefSeq" id="WP_185123212.1">
    <property type="nucleotide sequence ID" value="NZ_JACJVQ010000027.1"/>
</dbReference>
<dbReference type="GO" id="GO:0110154">
    <property type="term" value="P:RNA decapping"/>
    <property type="evidence" value="ECO:0007669"/>
    <property type="project" value="TreeGrafter"/>
</dbReference>
<dbReference type="Pfam" id="PF00149">
    <property type="entry name" value="Metallophos"/>
    <property type="match status" value="1"/>
</dbReference>
<feature type="domain" description="Calcineurin-like phosphoesterase" evidence="1">
    <location>
        <begin position="3"/>
        <end position="156"/>
    </location>
</feature>
<comment type="caution">
    <text evidence="2">The sequence shown here is derived from an EMBL/GenBank/DDBJ whole genome shotgun (WGS) entry which is preliminary data.</text>
</comment>
<dbReference type="InterPro" id="IPR004843">
    <property type="entry name" value="Calcineurin-like_PHP"/>
</dbReference>
<dbReference type="Proteomes" id="UP000535838">
    <property type="component" value="Unassembled WGS sequence"/>
</dbReference>
<evidence type="ECO:0000313" key="3">
    <source>
        <dbReference type="Proteomes" id="UP000535838"/>
    </source>
</evidence>
<protein>
    <submittedName>
        <fullName evidence="2">Metallophosphoesterase</fullName>
    </submittedName>
</protein>
<dbReference type="AlphaFoldDB" id="A0A841T6U0"/>
<evidence type="ECO:0000259" key="1">
    <source>
        <dbReference type="Pfam" id="PF00149"/>
    </source>
</evidence>
<accession>A0A841T6U0</accession>
<dbReference type="PANTHER" id="PTHR42850">
    <property type="entry name" value="METALLOPHOSPHOESTERASE"/>
    <property type="match status" value="1"/>
</dbReference>
<sequence>MSRILAISDIHGHAEGARKLLRAAGYAPGRDELYLLGDFIDWDSRTWRALEYVRQLVAEGARAVLGNMERWLLEAGDEERAGAVTAAELEFLRKTPLYIRREPYLFVHAGIRPGVELASQDASDLIGIRKDFWGAEGELPYTVVFGHTPTHKIGAPAGEIWQGPSKVGIDTGAKHGCRLTLADLTNRQAYSCSTGDAGLYGDFRQSSWN</sequence>
<dbReference type="GO" id="GO:0008803">
    <property type="term" value="F:bis(5'-nucleosyl)-tetraphosphatase (symmetrical) activity"/>
    <property type="evidence" value="ECO:0007669"/>
    <property type="project" value="TreeGrafter"/>
</dbReference>
<dbReference type="InterPro" id="IPR050126">
    <property type="entry name" value="Ap4A_hydrolase"/>
</dbReference>
<dbReference type="EMBL" id="JACJVQ010000027">
    <property type="protein sequence ID" value="MBB6638008.1"/>
    <property type="molecule type" value="Genomic_DNA"/>
</dbReference>
<dbReference type="GO" id="GO:0005737">
    <property type="term" value="C:cytoplasm"/>
    <property type="evidence" value="ECO:0007669"/>
    <property type="project" value="TreeGrafter"/>
</dbReference>
<dbReference type="GO" id="GO:0016791">
    <property type="term" value="F:phosphatase activity"/>
    <property type="evidence" value="ECO:0007669"/>
    <property type="project" value="TreeGrafter"/>
</dbReference>
<proteinExistence type="predicted"/>
<reference evidence="2 3" key="1">
    <citation type="submission" date="2020-08" db="EMBL/GenBank/DDBJ databases">
        <title>Cohnella phylogeny.</title>
        <authorList>
            <person name="Dunlap C."/>
        </authorList>
    </citation>
    <scope>NUCLEOTIDE SEQUENCE [LARGE SCALE GENOMIC DNA]</scope>
    <source>
        <strain evidence="2 3">DSM 25241</strain>
    </source>
</reference>
<organism evidence="2 3">
    <name type="scientific">Cohnella thailandensis</name>
    <dbReference type="NCBI Taxonomy" id="557557"/>
    <lineage>
        <taxon>Bacteria</taxon>
        <taxon>Bacillati</taxon>
        <taxon>Bacillota</taxon>
        <taxon>Bacilli</taxon>
        <taxon>Bacillales</taxon>
        <taxon>Paenibacillaceae</taxon>
        <taxon>Cohnella</taxon>
    </lineage>
</organism>
<dbReference type="InterPro" id="IPR029052">
    <property type="entry name" value="Metallo-depent_PP-like"/>
</dbReference>
<dbReference type="SUPFAM" id="SSF56300">
    <property type="entry name" value="Metallo-dependent phosphatases"/>
    <property type="match status" value="1"/>
</dbReference>
<dbReference type="Gene3D" id="3.60.21.10">
    <property type="match status" value="1"/>
</dbReference>
<dbReference type="PANTHER" id="PTHR42850:SF4">
    <property type="entry name" value="ZINC-DEPENDENT ENDOPOLYPHOSPHATASE"/>
    <property type="match status" value="1"/>
</dbReference>
<name>A0A841T6U0_9BACL</name>
<evidence type="ECO:0000313" key="2">
    <source>
        <dbReference type="EMBL" id="MBB6638008.1"/>
    </source>
</evidence>
<gene>
    <name evidence="2" type="ORF">H7B67_28095</name>
</gene>
<keyword evidence="3" id="KW-1185">Reference proteome</keyword>